<dbReference type="GO" id="GO:0000175">
    <property type="term" value="F:3'-5'-RNA exonuclease activity"/>
    <property type="evidence" value="ECO:0007669"/>
    <property type="project" value="TreeGrafter"/>
</dbReference>
<organism evidence="3 4">
    <name type="scientific">Oedothorax gibbosus</name>
    <dbReference type="NCBI Taxonomy" id="931172"/>
    <lineage>
        <taxon>Eukaryota</taxon>
        <taxon>Metazoa</taxon>
        <taxon>Ecdysozoa</taxon>
        <taxon>Arthropoda</taxon>
        <taxon>Chelicerata</taxon>
        <taxon>Arachnida</taxon>
        <taxon>Araneae</taxon>
        <taxon>Araneomorphae</taxon>
        <taxon>Entelegynae</taxon>
        <taxon>Araneoidea</taxon>
        <taxon>Linyphiidae</taxon>
        <taxon>Erigoninae</taxon>
        <taxon>Oedothorax</taxon>
    </lineage>
</organism>
<evidence type="ECO:0000313" key="4">
    <source>
        <dbReference type="Proteomes" id="UP000827092"/>
    </source>
</evidence>
<dbReference type="Gene3D" id="3.60.10.10">
    <property type="entry name" value="Endonuclease/exonuclease/phosphatase"/>
    <property type="match status" value="1"/>
</dbReference>
<evidence type="ECO:0000313" key="3">
    <source>
        <dbReference type="EMBL" id="KAG8176860.1"/>
    </source>
</evidence>
<accession>A0AAV6TXZ6</accession>
<dbReference type="PANTHER" id="PTHR12121:SF37">
    <property type="entry name" value="2',5'-PHOSPHODIESTERASE 12"/>
    <property type="match status" value="1"/>
</dbReference>
<proteinExistence type="predicted"/>
<dbReference type="InterPro" id="IPR050410">
    <property type="entry name" value="CCR4/nocturin_mRNA_transcr"/>
</dbReference>
<dbReference type="SUPFAM" id="SSF56219">
    <property type="entry name" value="DNase I-like"/>
    <property type="match status" value="1"/>
</dbReference>
<dbReference type="Proteomes" id="UP000827092">
    <property type="component" value="Unassembled WGS sequence"/>
</dbReference>
<dbReference type="AlphaFoldDB" id="A0AAV6TXZ6"/>
<evidence type="ECO:0000259" key="2">
    <source>
        <dbReference type="Pfam" id="PF21171"/>
    </source>
</evidence>
<feature type="domain" description="2',5'-phosphodiesterase 12-like N-terminal" evidence="2">
    <location>
        <begin position="144"/>
        <end position="289"/>
    </location>
</feature>
<reference evidence="3 4" key="1">
    <citation type="journal article" date="2022" name="Nat. Ecol. Evol.">
        <title>A masculinizing supergene underlies an exaggerated male reproductive morph in a spider.</title>
        <authorList>
            <person name="Hendrickx F."/>
            <person name="De Corte Z."/>
            <person name="Sonet G."/>
            <person name="Van Belleghem S.M."/>
            <person name="Kostlbacher S."/>
            <person name="Vangestel C."/>
        </authorList>
    </citation>
    <scope>NUCLEOTIDE SEQUENCE [LARGE SCALE GENOMIC DNA]</scope>
    <source>
        <strain evidence="3">W744_W776</strain>
    </source>
</reference>
<dbReference type="InterPro" id="IPR005135">
    <property type="entry name" value="Endo/exonuclease/phosphatase"/>
</dbReference>
<feature type="domain" description="Endonuclease/exonuclease/phosphatase" evidence="1">
    <location>
        <begin position="317"/>
        <end position="614"/>
    </location>
</feature>
<dbReference type="PANTHER" id="PTHR12121">
    <property type="entry name" value="CARBON CATABOLITE REPRESSOR PROTEIN 4"/>
    <property type="match status" value="1"/>
</dbReference>
<dbReference type="EMBL" id="JAFNEN010000847">
    <property type="protein sequence ID" value="KAG8176860.1"/>
    <property type="molecule type" value="Genomic_DNA"/>
</dbReference>
<sequence length="626" mass="71918">MQFPLKLARSSTFRVFYRRSSSVNSPQIIKVFSSEEDQNVKISFKYAHFNHFNLKAPKSESVQNLLNRIKYMAAYQHKKEEIRQSVYNPSFKPELKSNSNKLIDVCLLENDIPVDDTIPNGSAWAQASALKVGETLYKIKYNMPTVIELSLPDYIISGCPIRPHFITECANFDDTLFRWYRSMPKEDVLAIDDGKIFKNSSLTPNENVTIDDSEISLKNSRLVPKEDGTFINDSEMSFKNEQYWQQVGEGFVHFVSSEDVGNRLKVVCIPRLNNSTGCEFSAESKSAVEAAPELFPFDERQSHTKSFCDNYSIRCVSYNILANMYVERKKFPYSSEKARDNYYRKQVLIRELIGYNSDIICLQEVQDRLFEFDLVPVLKKLGYVGSYNRKGGRRFEGLAMFVHSSKFKILKEYGVMLNQVIKKQDIYTDLLNKVARNYEDMSKLLLQHTVLQVSLLQNIHHPELQVLVANTHLYSNKDNPEVRLIQAAVCTHYIEHIIKSENLESVPMLFCGDFNSLPDSETVNFMMDGKYECCPSWHKDSHASADTILRHNLTLDSACGAPEYTNFTEDFQGCLDYIFYSRDLLKVSQVVPMPSHEHVVASVALPSELFPSDHIALICTLQWNKS</sequence>
<keyword evidence="4" id="KW-1185">Reference proteome</keyword>
<dbReference type="GO" id="GO:0000288">
    <property type="term" value="P:nuclear-transcribed mRNA catabolic process, deadenylation-dependent decay"/>
    <property type="evidence" value="ECO:0007669"/>
    <property type="project" value="TreeGrafter"/>
</dbReference>
<comment type="caution">
    <text evidence="3">The sequence shown here is derived from an EMBL/GenBank/DDBJ whole genome shotgun (WGS) entry which is preliminary data.</text>
</comment>
<dbReference type="Pfam" id="PF21171">
    <property type="entry name" value="PDE12-like_N"/>
    <property type="match status" value="1"/>
</dbReference>
<protein>
    <recommendedName>
        <fullName evidence="5">2',5'-phosphodiesterase 12</fullName>
    </recommendedName>
</protein>
<dbReference type="InterPro" id="IPR048821">
    <property type="entry name" value="PDE12-like_N"/>
</dbReference>
<gene>
    <name evidence="3" type="ORF">JTE90_027164</name>
</gene>
<name>A0AAV6TXZ6_9ARAC</name>
<evidence type="ECO:0000259" key="1">
    <source>
        <dbReference type="Pfam" id="PF03372"/>
    </source>
</evidence>
<evidence type="ECO:0008006" key="5">
    <source>
        <dbReference type="Google" id="ProtNLM"/>
    </source>
</evidence>
<dbReference type="GO" id="GO:0005739">
    <property type="term" value="C:mitochondrion"/>
    <property type="evidence" value="ECO:0007669"/>
    <property type="project" value="TreeGrafter"/>
</dbReference>
<dbReference type="InterPro" id="IPR036691">
    <property type="entry name" value="Endo/exonu/phosph_ase_sf"/>
</dbReference>
<dbReference type="Pfam" id="PF03372">
    <property type="entry name" value="Exo_endo_phos"/>
    <property type="match status" value="1"/>
</dbReference>